<proteinExistence type="inferred from homology"/>
<dbReference type="FunFam" id="1.25.10.10:FF:000027">
    <property type="entry name" value="Importin subunit beta-1"/>
    <property type="match status" value="1"/>
</dbReference>
<dbReference type="InterPro" id="IPR016024">
    <property type="entry name" value="ARM-type_fold"/>
</dbReference>
<evidence type="ECO:0000313" key="8">
    <source>
        <dbReference type="Proteomes" id="UP000035642"/>
    </source>
</evidence>
<dbReference type="SMART" id="SM00913">
    <property type="entry name" value="IBN_N"/>
    <property type="match status" value="1"/>
</dbReference>
<dbReference type="PANTHER" id="PTHR10527">
    <property type="entry name" value="IMPORTIN BETA"/>
    <property type="match status" value="1"/>
</dbReference>
<comment type="subcellular location">
    <subcellularLocation>
        <location evidence="1">Cytoplasm</location>
    </subcellularLocation>
</comment>
<accession>A0A0K0CT56</accession>
<comment type="similarity">
    <text evidence="2">Belongs to the importin beta family. Importin beta-1 subfamily.</text>
</comment>
<dbReference type="AlphaFoldDB" id="A0A0K0CT56"/>
<dbReference type="GO" id="GO:0006606">
    <property type="term" value="P:protein import into nucleus"/>
    <property type="evidence" value="ECO:0007669"/>
    <property type="project" value="InterPro"/>
</dbReference>
<keyword evidence="4" id="KW-0963">Cytoplasm</keyword>
<organism evidence="8 9">
    <name type="scientific">Angiostrongylus cantonensis</name>
    <name type="common">Rat lungworm</name>
    <dbReference type="NCBI Taxonomy" id="6313"/>
    <lineage>
        <taxon>Eukaryota</taxon>
        <taxon>Metazoa</taxon>
        <taxon>Ecdysozoa</taxon>
        <taxon>Nematoda</taxon>
        <taxon>Chromadorea</taxon>
        <taxon>Rhabditida</taxon>
        <taxon>Rhabditina</taxon>
        <taxon>Rhabditomorpha</taxon>
        <taxon>Strongyloidea</taxon>
        <taxon>Metastrongylidae</taxon>
        <taxon>Angiostrongylus</taxon>
    </lineage>
</organism>
<dbReference type="InterPro" id="IPR011989">
    <property type="entry name" value="ARM-like"/>
</dbReference>
<protein>
    <submittedName>
        <fullName evidence="9">Importin N-terminal domain-containing protein</fullName>
    </submittedName>
</protein>
<sequence>MSVAFKYSTNLVFTSLFSDYSTLLRALELVASSFNKSLGPFFNSIYLVLIHSNFAFVAMAQLLLDVLQKTISQNHEDQKRALEFLNEASTRDFTTFVKELSIILRTEECQPFARQAAGLQLKNVLYAKDEETRAQHLNRWLTLPPDVRAHVKLLVVQTLGTEPFRPSIAAQCVAAIACAELPSGHWPDVIDALRSSVTNPASSASLKESSLETLGYICQDIDASVLEQQSNSILTAIVHGMRKEESSTHVRLAATNALLNSLEFTKKNFGMEAERHIIMQVVCEATQCTETLVKVAALQCLVRIMSLYYQYMEQYMGSALFAISLQAINSQVPEVALQGIEFWSNVCEEEITLNLEAEEAAENNRVPEQVSRHYAKGAVSHICPLMLEILTHQEEGDDDDDWTPSKAAGVCIMLMAQCVGDTILDSVIPFLKHFSNTNWKYKEAAIMAFGSILDGPDPGKLMTLVEQAMPALIDSMAEKNVTIRDTAAWTIGRVLEICPEVVNKDGMLARLLPALSQGLHQEPRVAANVCWALVALVKSAYDMACGQGTDSSGQPETYSLSPCFEPMISELIKTTDRTDGNQSNLRLAAFETLMELIKNSPKDCYPVVQSTTVLMLKKLEQLLNMEATTTSSSDKNQLMDLQSLLCATLQSVLRKMRPEDAVRIGEHVMVGLVQIMNRTCNNKGGGNVMEEALLAVSVLAEILRKLTIFVAALNNGFIAYVDALKPHLMRALANHEEPQVCAAAVGLVTDMCRAIEVNIAPALDDIMHTLVQGLQSPRLDKDVKVTILGCFGDIALAIGEHFERYVHIVMSMLSEASSAAVVTNPQDYDQVDYVDKLRENCITAYTGILQGMRPAGSDNDPEKKNQAKQSLSRFVQPMCEMIAKCCETHPVPPSDGLIANVAGLIGDLVVLYGNEITPTLSNDKVTALLGRGRKSRASKTKSVAVWATKEMRKATAVRIPTS</sequence>
<dbReference type="Proteomes" id="UP000035642">
    <property type="component" value="Unassembled WGS sequence"/>
</dbReference>
<evidence type="ECO:0000256" key="3">
    <source>
        <dbReference type="ARBA" id="ARBA00022448"/>
    </source>
</evidence>
<dbReference type="SUPFAM" id="SSF48371">
    <property type="entry name" value="ARM repeat"/>
    <property type="match status" value="1"/>
</dbReference>
<dbReference type="Pfam" id="PF13513">
    <property type="entry name" value="HEAT_EZ"/>
    <property type="match status" value="1"/>
</dbReference>
<dbReference type="InterPro" id="IPR040122">
    <property type="entry name" value="Importin_beta"/>
</dbReference>
<evidence type="ECO:0000256" key="2">
    <source>
        <dbReference type="ARBA" id="ARBA00010907"/>
    </source>
</evidence>
<dbReference type="Gene3D" id="1.25.10.10">
    <property type="entry name" value="Leucine-rich Repeat Variant"/>
    <property type="match status" value="1"/>
</dbReference>
<dbReference type="GO" id="GO:0005737">
    <property type="term" value="C:cytoplasm"/>
    <property type="evidence" value="ECO:0007669"/>
    <property type="project" value="UniProtKB-SubCell"/>
</dbReference>
<dbReference type="InterPro" id="IPR001494">
    <property type="entry name" value="Importin-beta_N"/>
</dbReference>
<evidence type="ECO:0000256" key="5">
    <source>
        <dbReference type="ARBA" id="ARBA00022737"/>
    </source>
</evidence>
<dbReference type="GO" id="GO:0031267">
    <property type="term" value="F:small GTPase binding"/>
    <property type="evidence" value="ECO:0007669"/>
    <property type="project" value="InterPro"/>
</dbReference>
<evidence type="ECO:0000259" key="7">
    <source>
        <dbReference type="PROSITE" id="PS50166"/>
    </source>
</evidence>
<evidence type="ECO:0000256" key="4">
    <source>
        <dbReference type="ARBA" id="ARBA00022490"/>
    </source>
</evidence>
<dbReference type="STRING" id="6313.A0A0K0CT56"/>
<evidence type="ECO:0000256" key="1">
    <source>
        <dbReference type="ARBA" id="ARBA00004496"/>
    </source>
</evidence>
<name>A0A0K0CT56_ANGCA</name>
<evidence type="ECO:0000313" key="9">
    <source>
        <dbReference type="WBParaSite" id="ACAC_0000022101-mRNA-1"/>
    </source>
</evidence>
<keyword evidence="8" id="KW-1185">Reference proteome</keyword>
<keyword evidence="6" id="KW-0653">Protein transport</keyword>
<reference evidence="9" key="2">
    <citation type="submission" date="2017-02" db="UniProtKB">
        <authorList>
            <consortium name="WormBaseParasite"/>
        </authorList>
    </citation>
    <scope>IDENTIFICATION</scope>
</reference>
<dbReference type="InterPro" id="IPR058584">
    <property type="entry name" value="IMB1_TNPO1-like_TPR"/>
</dbReference>
<feature type="domain" description="Importin N-terminal" evidence="7">
    <location>
        <begin position="81"/>
        <end position="161"/>
    </location>
</feature>
<reference evidence="8" key="1">
    <citation type="submission" date="2012-09" db="EMBL/GenBank/DDBJ databases">
        <authorList>
            <person name="Martin A.A."/>
        </authorList>
    </citation>
    <scope>NUCLEOTIDE SEQUENCE</scope>
</reference>
<dbReference type="WBParaSite" id="ACAC_0000022101-mRNA-1">
    <property type="protein sequence ID" value="ACAC_0000022101-mRNA-1"/>
    <property type="gene ID" value="ACAC_0000022101"/>
</dbReference>
<evidence type="ECO:0000256" key="6">
    <source>
        <dbReference type="ARBA" id="ARBA00022927"/>
    </source>
</evidence>
<keyword evidence="5" id="KW-0677">Repeat</keyword>
<dbReference type="Pfam" id="PF03810">
    <property type="entry name" value="IBN_N"/>
    <property type="match status" value="1"/>
</dbReference>
<dbReference type="PROSITE" id="PS50166">
    <property type="entry name" value="IMPORTIN_B_NT"/>
    <property type="match status" value="1"/>
</dbReference>
<keyword evidence="3" id="KW-0813">Transport</keyword>
<dbReference type="Pfam" id="PF25574">
    <property type="entry name" value="TPR_IMB1"/>
    <property type="match status" value="1"/>
</dbReference>